<dbReference type="SUPFAM" id="SSF52540">
    <property type="entry name" value="P-loop containing nucleoside triphosphate hydrolases"/>
    <property type="match status" value="1"/>
</dbReference>
<dbReference type="STRING" id="436010.A0A166WL67"/>
<keyword evidence="4" id="KW-0802">TPR repeat</keyword>
<evidence type="ECO:0000259" key="8">
    <source>
        <dbReference type="PROSITE" id="PS50067"/>
    </source>
</evidence>
<keyword evidence="2 3" id="KW-0067">ATP-binding</keyword>
<proteinExistence type="inferred from homology"/>
<feature type="compositionally biased region" description="Basic and acidic residues" evidence="7">
    <location>
        <begin position="604"/>
        <end position="616"/>
    </location>
</feature>
<dbReference type="GO" id="GO:0007052">
    <property type="term" value="P:mitotic spindle organization"/>
    <property type="evidence" value="ECO:0007669"/>
    <property type="project" value="TreeGrafter"/>
</dbReference>
<dbReference type="AlphaFoldDB" id="A0A166WL67"/>
<dbReference type="GO" id="GO:0051231">
    <property type="term" value="P:spindle elongation"/>
    <property type="evidence" value="ECO:0007669"/>
    <property type="project" value="TreeGrafter"/>
</dbReference>
<dbReference type="InterPro" id="IPR019821">
    <property type="entry name" value="Kinesin_motor_CS"/>
</dbReference>
<dbReference type="InterPro" id="IPR027640">
    <property type="entry name" value="Kinesin-like_fam"/>
</dbReference>
<dbReference type="InterPro" id="IPR027417">
    <property type="entry name" value="P-loop_NTPase"/>
</dbReference>
<comment type="similarity">
    <text evidence="3 5">Belongs to the TRAFAC class myosin-kinesin ATPase superfamily. Kinesin family.</text>
</comment>
<protein>
    <recommendedName>
        <fullName evidence="5">Kinesin-like protein</fullName>
    </recommendedName>
</protein>
<evidence type="ECO:0000256" key="4">
    <source>
        <dbReference type="PROSITE-ProRule" id="PRU00339"/>
    </source>
</evidence>
<feature type="repeat" description="TPR" evidence="4">
    <location>
        <begin position="553"/>
        <end position="586"/>
    </location>
</feature>
<evidence type="ECO:0000256" key="3">
    <source>
        <dbReference type="PROSITE-ProRule" id="PRU00283"/>
    </source>
</evidence>
<keyword evidence="1 3" id="KW-0547">Nucleotide-binding</keyword>
<keyword evidence="5" id="KW-0493">Microtubule</keyword>
<dbReference type="PANTHER" id="PTHR47969:SF9">
    <property type="entry name" value="KINESIN-LIKE PROTEIN"/>
    <property type="match status" value="1"/>
</dbReference>
<gene>
    <name evidence="9" type="ORF">FIBSPDRAFT_847033</name>
</gene>
<dbReference type="OrthoDB" id="3176171at2759"/>
<feature type="region of interest" description="Disordered" evidence="7">
    <location>
        <begin position="604"/>
        <end position="703"/>
    </location>
</feature>
<dbReference type="InterPro" id="IPR036961">
    <property type="entry name" value="Kinesin_motor_dom_sf"/>
</dbReference>
<dbReference type="Pfam" id="PF00225">
    <property type="entry name" value="Kinesin"/>
    <property type="match status" value="1"/>
</dbReference>
<dbReference type="GO" id="GO:0008017">
    <property type="term" value="F:microtubule binding"/>
    <property type="evidence" value="ECO:0007669"/>
    <property type="project" value="InterPro"/>
</dbReference>
<accession>A0A166WL67</accession>
<dbReference type="GO" id="GO:0003777">
    <property type="term" value="F:microtubule motor activity"/>
    <property type="evidence" value="ECO:0007669"/>
    <property type="project" value="InterPro"/>
</dbReference>
<feature type="domain" description="Kinesin motor" evidence="8">
    <location>
        <begin position="5"/>
        <end position="340"/>
    </location>
</feature>
<dbReference type="PROSITE" id="PS50005">
    <property type="entry name" value="TPR"/>
    <property type="match status" value="1"/>
</dbReference>
<dbReference type="GO" id="GO:0005875">
    <property type="term" value="C:microtubule associated complex"/>
    <property type="evidence" value="ECO:0007669"/>
    <property type="project" value="TreeGrafter"/>
</dbReference>
<feature type="compositionally biased region" description="Basic and acidic residues" evidence="7">
    <location>
        <begin position="639"/>
        <end position="660"/>
    </location>
</feature>
<evidence type="ECO:0000256" key="5">
    <source>
        <dbReference type="RuleBase" id="RU000394"/>
    </source>
</evidence>
<name>A0A166WL67_9AGAM</name>
<dbReference type="PROSITE" id="PS00411">
    <property type="entry name" value="KINESIN_MOTOR_1"/>
    <property type="match status" value="1"/>
</dbReference>
<dbReference type="InterPro" id="IPR001752">
    <property type="entry name" value="Kinesin_motor_dom"/>
</dbReference>
<dbReference type="InterPro" id="IPR019734">
    <property type="entry name" value="TPR_rpt"/>
</dbReference>
<feature type="compositionally biased region" description="Basic and acidic residues" evidence="7">
    <location>
        <begin position="461"/>
        <end position="481"/>
    </location>
</feature>
<evidence type="ECO:0000256" key="6">
    <source>
        <dbReference type="SAM" id="Coils"/>
    </source>
</evidence>
<keyword evidence="6" id="KW-0175">Coiled coil</keyword>
<keyword evidence="3 5" id="KW-0505">Motor protein</keyword>
<evidence type="ECO:0000313" key="9">
    <source>
        <dbReference type="EMBL" id="KZP33869.1"/>
    </source>
</evidence>
<feature type="region of interest" description="Disordered" evidence="7">
    <location>
        <begin position="30"/>
        <end position="52"/>
    </location>
</feature>
<dbReference type="SMART" id="SM00129">
    <property type="entry name" value="KISc"/>
    <property type="match status" value="1"/>
</dbReference>
<sequence>MSGHKVKIAARLRPRINGEIDDGSITIQHAASTSSSDPSSSGSSSSSAISVTNPHNPSQVFKFPFTSCYGESSTQEEIFENDVQPMIDIVYSGVTVTIFAYGVTSSGKTHTMQGTKTDPGVIPRVVRTMFLKQAQLRRYTATLSVSYMEIYKDDVYDLLVTRDNAPKLPVRENDRGQVFVANLSHIPINSVEEFDALYARATKHRSTGSTNLNHASSRSHAVLTINVIMSDSQSDKTLTGKINLVDLAGSENNKLTGNDASRMAESAAINKSLSVLGQVVHALNQNASRIPYRNSKLTRILQDALGGNSVCMLICNLAPGVKFRQDTLNTLNFAVRTKNVENKPVVNERDNRVQPKPHFAAIQPPPPKLAPAVLQPTSIMCGRPSIMPNPRGSRVPRMSIYGAGGNGMGYQPFAVGGGAKGRMSHAGYDEKSSSMTMGLTDKEIDERISKAVEMEVARRLEEREKERALEEDAKRAKEQSQRAETSILGSSTTEQSSAHTLPSGVLTPLLKRHRDLDDELNSRLQELEQKFERGNKETQLADVLSPVSKKKTGRAYVALARAHSEKGDLQVALDLYRKAESYVPDNTKLKERIIEIEWAVKHDKGFVPSPKPEKKAKATRKGKHGAGTSLKFEVVEPTAKLEGEDKDVHMATEERLETGKGKRKKGTRFGSEATNRPTDAGDEGNESQSPPKRQKLVAIDEDP</sequence>
<feature type="region of interest" description="Disordered" evidence="7">
    <location>
        <begin position="461"/>
        <end position="500"/>
    </location>
</feature>
<organism evidence="9 10">
    <name type="scientific">Athelia psychrophila</name>
    <dbReference type="NCBI Taxonomy" id="1759441"/>
    <lineage>
        <taxon>Eukaryota</taxon>
        <taxon>Fungi</taxon>
        <taxon>Dikarya</taxon>
        <taxon>Basidiomycota</taxon>
        <taxon>Agaricomycotina</taxon>
        <taxon>Agaricomycetes</taxon>
        <taxon>Agaricomycetidae</taxon>
        <taxon>Atheliales</taxon>
        <taxon>Atheliaceae</taxon>
        <taxon>Athelia</taxon>
    </lineage>
</organism>
<evidence type="ECO:0000256" key="1">
    <source>
        <dbReference type="ARBA" id="ARBA00022741"/>
    </source>
</evidence>
<dbReference type="EMBL" id="KV417481">
    <property type="protein sequence ID" value="KZP33869.1"/>
    <property type="molecule type" value="Genomic_DNA"/>
</dbReference>
<dbReference type="Proteomes" id="UP000076532">
    <property type="component" value="Unassembled WGS sequence"/>
</dbReference>
<dbReference type="Gene3D" id="3.40.850.10">
    <property type="entry name" value="Kinesin motor domain"/>
    <property type="match status" value="1"/>
</dbReference>
<dbReference type="GO" id="GO:0005524">
    <property type="term" value="F:ATP binding"/>
    <property type="evidence" value="ECO:0007669"/>
    <property type="project" value="UniProtKB-UniRule"/>
</dbReference>
<dbReference type="GO" id="GO:0005874">
    <property type="term" value="C:microtubule"/>
    <property type="evidence" value="ECO:0007669"/>
    <property type="project" value="UniProtKB-KW"/>
</dbReference>
<feature type="compositionally biased region" description="Low complexity" evidence="7">
    <location>
        <begin position="32"/>
        <end position="50"/>
    </location>
</feature>
<keyword evidence="10" id="KW-1185">Reference proteome</keyword>
<evidence type="ECO:0000256" key="7">
    <source>
        <dbReference type="SAM" id="MobiDB-lite"/>
    </source>
</evidence>
<feature type="compositionally biased region" description="Polar residues" evidence="7">
    <location>
        <begin position="482"/>
        <end position="500"/>
    </location>
</feature>
<evidence type="ECO:0000313" key="10">
    <source>
        <dbReference type="Proteomes" id="UP000076532"/>
    </source>
</evidence>
<feature type="coiled-coil region" evidence="6">
    <location>
        <begin position="510"/>
        <end position="537"/>
    </location>
</feature>
<dbReference type="GO" id="GO:0007018">
    <property type="term" value="P:microtubule-based movement"/>
    <property type="evidence" value="ECO:0007669"/>
    <property type="project" value="InterPro"/>
</dbReference>
<dbReference type="PRINTS" id="PR00380">
    <property type="entry name" value="KINESINHEAVY"/>
</dbReference>
<evidence type="ECO:0000256" key="2">
    <source>
        <dbReference type="ARBA" id="ARBA00022840"/>
    </source>
</evidence>
<feature type="binding site" evidence="3">
    <location>
        <begin position="102"/>
        <end position="109"/>
    </location>
    <ligand>
        <name>ATP</name>
        <dbReference type="ChEBI" id="CHEBI:30616"/>
    </ligand>
</feature>
<dbReference type="CDD" id="cd00106">
    <property type="entry name" value="KISc"/>
    <property type="match status" value="1"/>
</dbReference>
<dbReference type="PANTHER" id="PTHR47969">
    <property type="entry name" value="CHROMOSOME-ASSOCIATED KINESIN KIF4A-RELATED"/>
    <property type="match status" value="1"/>
</dbReference>
<reference evidence="9 10" key="1">
    <citation type="journal article" date="2016" name="Mol. Biol. Evol.">
        <title>Comparative Genomics of Early-Diverging Mushroom-Forming Fungi Provides Insights into the Origins of Lignocellulose Decay Capabilities.</title>
        <authorList>
            <person name="Nagy L.G."/>
            <person name="Riley R."/>
            <person name="Tritt A."/>
            <person name="Adam C."/>
            <person name="Daum C."/>
            <person name="Floudas D."/>
            <person name="Sun H."/>
            <person name="Yadav J.S."/>
            <person name="Pangilinan J."/>
            <person name="Larsson K.H."/>
            <person name="Matsuura K."/>
            <person name="Barry K."/>
            <person name="Labutti K."/>
            <person name="Kuo R."/>
            <person name="Ohm R.A."/>
            <person name="Bhattacharya S.S."/>
            <person name="Shirouzu T."/>
            <person name="Yoshinaga Y."/>
            <person name="Martin F.M."/>
            <person name="Grigoriev I.V."/>
            <person name="Hibbett D.S."/>
        </authorList>
    </citation>
    <scope>NUCLEOTIDE SEQUENCE [LARGE SCALE GENOMIC DNA]</scope>
    <source>
        <strain evidence="9 10">CBS 109695</strain>
    </source>
</reference>
<dbReference type="PROSITE" id="PS50067">
    <property type="entry name" value="KINESIN_MOTOR_2"/>
    <property type="match status" value="1"/>
</dbReference>